<dbReference type="AlphaFoldDB" id="A0A3M0CEB0"/>
<evidence type="ECO:0000313" key="11">
    <source>
        <dbReference type="Proteomes" id="UP000271227"/>
    </source>
</evidence>
<dbReference type="InParanoid" id="A0A3M0CEB0"/>
<evidence type="ECO:0000256" key="6">
    <source>
        <dbReference type="ARBA" id="ARBA00022989"/>
    </source>
</evidence>
<evidence type="ECO:0000256" key="1">
    <source>
        <dbReference type="ARBA" id="ARBA00004162"/>
    </source>
</evidence>
<dbReference type="Proteomes" id="UP000271227">
    <property type="component" value="Unassembled WGS sequence"/>
</dbReference>
<dbReference type="InterPro" id="IPR006312">
    <property type="entry name" value="TatA/E"/>
</dbReference>
<sequence>MSIGPWQIALIGVLLILLFGRGKISGLMGDVGRGITAFKKGLKTADEETSVKLEEPAQDAKVKSAD</sequence>
<comment type="function">
    <text evidence="9">Part of the twin-arginine translocation (Tat) system that transports large folded proteins containing a characteristic twin-arginine motif in their signal peptide across membranes. TatA could form the protein-conducting channel of the Tat system.</text>
</comment>
<dbReference type="FunCoup" id="A0A3M0CEB0">
    <property type="interactions" value="508"/>
</dbReference>
<dbReference type="Pfam" id="PF02416">
    <property type="entry name" value="TatA_B_E"/>
    <property type="match status" value="1"/>
</dbReference>
<proteinExistence type="inferred from homology"/>
<keyword evidence="8 9" id="KW-0472">Membrane</keyword>
<comment type="caution">
    <text evidence="10">The sequence shown here is derived from an EMBL/GenBank/DDBJ whole genome shotgun (WGS) entry which is preliminary data.</text>
</comment>
<keyword evidence="6 9" id="KW-1133">Transmembrane helix</keyword>
<keyword evidence="11" id="KW-1185">Reference proteome</keyword>
<protein>
    <recommendedName>
        <fullName evidence="9">Sec-independent protein translocase protein TatA</fullName>
    </recommendedName>
</protein>
<dbReference type="EMBL" id="REFR01000011">
    <property type="protein sequence ID" value="RMB08154.1"/>
    <property type="molecule type" value="Genomic_DNA"/>
</dbReference>
<evidence type="ECO:0000256" key="2">
    <source>
        <dbReference type="ARBA" id="ARBA00022448"/>
    </source>
</evidence>
<dbReference type="OrthoDB" id="7161179at2"/>
<dbReference type="HAMAP" id="MF_00236">
    <property type="entry name" value="TatA_E"/>
    <property type="match status" value="1"/>
</dbReference>
<evidence type="ECO:0000256" key="3">
    <source>
        <dbReference type="ARBA" id="ARBA00022475"/>
    </source>
</evidence>
<keyword evidence="2 9" id="KW-0813">Transport</keyword>
<organism evidence="10 11">
    <name type="scientific">Eilatimonas milleporae</name>
    <dbReference type="NCBI Taxonomy" id="911205"/>
    <lineage>
        <taxon>Bacteria</taxon>
        <taxon>Pseudomonadati</taxon>
        <taxon>Pseudomonadota</taxon>
        <taxon>Alphaproteobacteria</taxon>
        <taxon>Kordiimonadales</taxon>
        <taxon>Kordiimonadaceae</taxon>
        <taxon>Eilatimonas</taxon>
    </lineage>
</organism>
<keyword evidence="7 9" id="KW-0811">Translocation</keyword>
<evidence type="ECO:0000256" key="8">
    <source>
        <dbReference type="ARBA" id="ARBA00023136"/>
    </source>
</evidence>
<dbReference type="InterPro" id="IPR003369">
    <property type="entry name" value="TatA/B/E"/>
</dbReference>
<name>A0A3M0CEB0_9PROT</name>
<reference evidence="10 11" key="1">
    <citation type="submission" date="2018-10" db="EMBL/GenBank/DDBJ databases">
        <title>Genomic Encyclopedia of Archaeal and Bacterial Type Strains, Phase II (KMG-II): from individual species to whole genera.</title>
        <authorList>
            <person name="Goeker M."/>
        </authorList>
    </citation>
    <scope>NUCLEOTIDE SEQUENCE [LARGE SCALE GENOMIC DNA]</scope>
    <source>
        <strain evidence="10 11">DSM 25217</strain>
    </source>
</reference>
<evidence type="ECO:0000313" key="10">
    <source>
        <dbReference type="EMBL" id="RMB08154.1"/>
    </source>
</evidence>
<evidence type="ECO:0000256" key="9">
    <source>
        <dbReference type="HAMAP-Rule" id="MF_00236"/>
    </source>
</evidence>
<accession>A0A3M0CEB0</accession>
<dbReference type="GO" id="GO:0008320">
    <property type="term" value="F:protein transmembrane transporter activity"/>
    <property type="evidence" value="ECO:0007669"/>
    <property type="project" value="UniProtKB-UniRule"/>
</dbReference>
<comment type="subcellular location">
    <subcellularLocation>
        <location evidence="1 9">Cell membrane</location>
        <topology evidence="1 9">Single-pass membrane protein</topology>
    </subcellularLocation>
</comment>
<dbReference type="GO" id="GO:0043953">
    <property type="term" value="P:protein transport by the Tat complex"/>
    <property type="evidence" value="ECO:0007669"/>
    <property type="project" value="UniProtKB-UniRule"/>
</dbReference>
<dbReference type="Gene3D" id="1.20.5.3310">
    <property type="match status" value="1"/>
</dbReference>
<keyword evidence="3 9" id="KW-1003">Cell membrane</keyword>
<keyword evidence="4 9" id="KW-0812">Transmembrane</keyword>
<dbReference type="PANTHER" id="PTHR42982:SF1">
    <property type="entry name" value="SEC-INDEPENDENT PROTEIN TRANSLOCASE PROTEIN TATA"/>
    <property type="match status" value="1"/>
</dbReference>
<keyword evidence="5 9" id="KW-0653">Protein transport</keyword>
<dbReference type="PANTHER" id="PTHR42982">
    <property type="entry name" value="SEC-INDEPENDENT PROTEIN TRANSLOCASE PROTEIN TATA"/>
    <property type="match status" value="1"/>
</dbReference>
<evidence type="ECO:0000256" key="7">
    <source>
        <dbReference type="ARBA" id="ARBA00023010"/>
    </source>
</evidence>
<gene>
    <name evidence="9" type="primary">tatA</name>
    <name evidence="10" type="ORF">BXY39_2250</name>
</gene>
<dbReference type="RefSeq" id="WP_121938891.1">
    <property type="nucleotide sequence ID" value="NZ_REFR01000011.1"/>
</dbReference>
<evidence type="ECO:0000256" key="4">
    <source>
        <dbReference type="ARBA" id="ARBA00022692"/>
    </source>
</evidence>
<evidence type="ECO:0000256" key="5">
    <source>
        <dbReference type="ARBA" id="ARBA00022927"/>
    </source>
</evidence>
<dbReference type="GO" id="GO:0033281">
    <property type="term" value="C:TAT protein transport complex"/>
    <property type="evidence" value="ECO:0007669"/>
    <property type="project" value="UniProtKB-UniRule"/>
</dbReference>
<comment type="similarity">
    <text evidence="9">Belongs to the TatA/E family.</text>
</comment>
<comment type="subunit">
    <text evidence="9">The Tat system comprises two distinct complexes: a TatABC complex, containing multiple copies of TatA, TatB and TatC subunits, and a separate TatA complex, containing only TatA subunits. Substrates initially bind to the TatABC complex, which probably triggers association of the separate TatA complex to form the active translocon.</text>
</comment>